<name>A0A484AQV2_DRONA</name>
<organism evidence="2 3">
    <name type="scientific">Drosophila navojoa</name>
    <name type="common">Fruit fly</name>
    <dbReference type="NCBI Taxonomy" id="7232"/>
    <lineage>
        <taxon>Eukaryota</taxon>
        <taxon>Metazoa</taxon>
        <taxon>Ecdysozoa</taxon>
        <taxon>Arthropoda</taxon>
        <taxon>Hexapoda</taxon>
        <taxon>Insecta</taxon>
        <taxon>Pterygota</taxon>
        <taxon>Neoptera</taxon>
        <taxon>Endopterygota</taxon>
        <taxon>Diptera</taxon>
        <taxon>Brachycera</taxon>
        <taxon>Muscomorpha</taxon>
        <taxon>Ephydroidea</taxon>
        <taxon>Drosophilidae</taxon>
        <taxon>Drosophila</taxon>
    </lineage>
</organism>
<keyword evidence="3" id="KW-1185">Reference proteome</keyword>
<accession>A0A484AQV2</accession>
<dbReference type="Proteomes" id="UP000295192">
    <property type="component" value="Unassembled WGS sequence"/>
</dbReference>
<sequence>RRCRRSPSKNPVKKIPRVDLADVAERLRQLGGGRQATLSVPDQGSPEGGRRADGPKQGAYEPREEPSAALESEEDEAKLLADMADILDGWEPNLIETLMGESPHHSTRLRSSHPAGGSGPRGPRWMNRQSERYSGS</sequence>
<proteinExistence type="predicted"/>
<reference evidence="2 3" key="1">
    <citation type="journal article" date="2019" name="J. Hered.">
        <title>An Improved Genome Assembly for Drosophila navojoa, the Basal Species in the mojavensis Cluster.</title>
        <authorList>
            <person name="Vanderlinde T."/>
            <person name="Dupim E.G."/>
            <person name="Nazario-Yepiz N.O."/>
            <person name="Carvalho A.B."/>
        </authorList>
    </citation>
    <scope>NUCLEOTIDE SEQUENCE [LARGE SCALE GENOMIC DNA]</scope>
    <source>
        <strain evidence="2">Navoj_Jal97</strain>
        <tissue evidence="2">Whole organism</tissue>
    </source>
</reference>
<evidence type="ECO:0000313" key="3">
    <source>
        <dbReference type="Proteomes" id="UP000295192"/>
    </source>
</evidence>
<comment type="caution">
    <text evidence="2">The sequence shown here is derived from an EMBL/GenBank/DDBJ whole genome shotgun (WGS) entry which is preliminary data.</text>
</comment>
<dbReference type="EMBL" id="LSRL02002055">
    <property type="protein sequence ID" value="TDG38748.1"/>
    <property type="molecule type" value="Genomic_DNA"/>
</dbReference>
<feature type="non-terminal residue" evidence="2">
    <location>
        <position position="1"/>
    </location>
</feature>
<feature type="region of interest" description="Disordered" evidence="1">
    <location>
        <begin position="97"/>
        <end position="136"/>
    </location>
</feature>
<evidence type="ECO:0000313" key="2">
    <source>
        <dbReference type="EMBL" id="TDG38748.1"/>
    </source>
</evidence>
<feature type="region of interest" description="Disordered" evidence="1">
    <location>
        <begin position="28"/>
        <end position="75"/>
    </location>
</feature>
<protein>
    <submittedName>
        <fullName evidence="2">Uncharacterized protein</fullName>
    </submittedName>
</protein>
<evidence type="ECO:0000256" key="1">
    <source>
        <dbReference type="SAM" id="MobiDB-lite"/>
    </source>
</evidence>
<dbReference type="AlphaFoldDB" id="A0A484AQV2"/>
<gene>
    <name evidence="2" type="ORF">AWZ03_014830</name>
</gene>